<keyword evidence="2" id="KW-0732">Signal</keyword>
<reference evidence="4" key="2">
    <citation type="submission" date="2016-10" db="EMBL/GenBank/DDBJ databases">
        <authorList>
            <person name="de Groot N.N."/>
        </authorList>
    </citation>
    <scope>NUCLEOTIDE SEQUENCE [LARGE SCALE GENOMIC DNA]</scope>
    <source>
        <strain evidence="4">Nm76</strain>
    </source>
</reference>
<sequence>MTLLIYDSKKLIEKALKVFSLFLTISVLSACAQMSSVAAPVGISNNDHDALVKYYEDIGRETKARLRENKKVLKEYEAHPYYFGRQGLEAQSHAKANVREYEKTLREIQIHADFHRKMALEQKGKVINKAKANQDRDLTSKSPESSVNKGL</sequence>
<dbReference type="EMBL" id="FODO01000011">
    <property type="protein sequence ID" value="SEO52191.1"/>
    <property type="molecule type" value="Genomic_DNA"/>
</dbReference>
<feature type="chain" id="PRO_5036308046" description="DUF4398 domain-containing protein" evidence="2">
    <location>
        <begin position="33"/>
        <end position="151"/>
    </location>
</feature>
<feature type="region of interest" description="Disordered" evidence="1">
    <location>
        <begin position="125"/>
        <end position="151"/>
    </location>
</feature>
<dbReference type="Proteomes" id="UP000244128">
    <property type="component" value="Unassembled WGS sequence"/>
</dbReference>
<evidence type="ECO:0000256" key="1">
    <source>
        <dbReference type="SAM" id="MobiDB-lite"/>
    </source>
</evidence>
<dbReference type="EMBL" id="QAOI01000001">
    <property type="protein sequence ID" value="PTQ78800.1"/>
    <property type="molecule type" value="Genomic_DNA"/>
</dbReference>
<feature type="signal peptide" evidence="2">
    <location>
        <begin position="1"/>
        <end position="32"/>
    </location>
</feature>
<evidence type="ECO:0000313" key="4">
    <source>
        <dbReference type="EMBL" id="SEO52191.1"/>
    </source>
</evidence>
<gene>
    <name evidence="3" type="ORF">C8R26_101115</name>
    <name evidence="4" type="ORF">SAMN05216333_11190</name>
</gene>
<reference evidence="3 6" key="3">
    <citation type="submission" date="2018-04" db="EMBL/GenBank/DDBJ databases">
        <title>Active sludge and wastewater microbial communities from Klosterneuburg, Austria.</title>
        <authorList>
            <person name="Wagner M."/>
        </authorList>
    </citation>
    <scope>NUCLEOTIDE SEQUENCE [LARGE SCALE GENOMIC DNA]</scope>
    <source>
        <strain evidence="3 6">Nm49</strain>
    </source>
</reference>
<evidence type="ECO:0000313" key="3">
    <source>
        <dbReference type="EMBL" id="PTQ78800.1"/>
    </source>
</evidence>
<dbReference type="AlphaFoldDB" id="A0A1H8QDW0"/>
<evidence type="ECO:0000256" key="2">
    <source>
        <dbReference type="SAM" id="SignalP"/>
    </source>
</evidence>
<evidence type="ECO:0000313" key="6">
    <source>
        <dbReference type="Proteomes" id="UP000244128"/>
    </source>
</evidence>
<protein>
    <recommendedName>
        <fullName evidence="7">DUF4398 domain-containing protein</fullName>
    </recommendedName>
</protein>
<name>A0A1H8QDW0_9PROT</name>
<evidence type="ECO:0000313" key="5">
    <source>
        <dbReference type="Proteomes" id="UP000198814"/>
    </source>
</evidence>
<organism evidence="4 5">
    <name type="scientific">Nitrosomonas oligotropha</name>
    <dbReference type="NCBI Taxonomy" id="42354"/>
    <lineage>
        <taxon>Bacteria</taxon>
        <taxon>Pseudomonadati</taxon>
        <taxon>Pseudomonadota</taxon>
        <taxon>Betaproteobacteria</taxon>
        <taxon>Nitrosomonadales</taxon>
        <taxon>Nitrosomonadaceae</taxon>
        <taxon>Nitrosomonas</taxon>
    </lineage>
</organism>
<reference evidence="5" key="1">
    <citation type="submission" date="2016-10" db="EMBL/GenBank/DDBJ databases">
        <authorList>
            <person name="Varghese N."/>
            <person name="Submissions S."/>
        </authorList>
    </citation>
    <scope>NUCLEOTIDE SEQUENCE [LARGE SCALE GENOMIC DNA]</scope>
    <source>
        <strain evidence="5">Nm76</strain>
    </source>
</reference>
<evidence type="ECO:0008006" key="7">
    <source>
        <dbReference type="Google" id="ProtNLM"/>
    </source>
</evidence>
<accession>A0A1H8QDW0</accession>
<keyword evidence="5" id="KW-1185">Reference proteome</keyword>
<feature type="compositionally biased region" description="Polar residues" evidence="1">
    <location>
        <begin position="140"/>
        <end position="151"/>
    </location>
</feature>
<dbReference type="Proteomes" id="UP000198814">
    <property type="component" value="Unassembled WGS sequence"/>
</dbReference>
<dbReference type="RefSeq" id="WP_256206200.1">
    <property type="nucleotide sequence ID" value="NZ_FNOE01000009.1"/>
</dbReference>
<proteinExistence type="predicted"/>